<gene>
    <name evidence="1" type="ORF">DPMN_096616</name>
</gene>
<reference evidence="1" key="2">
    <citation type="submission" date="2020-11" db="EMBL/GenBank/DDBJ databases">
        <authorList>
            <person name="McCartney M.A."/>
            <person name="Auch B."/>
            <person name="Kono T."/>
            <person name="Mallez S."/>
            <person name="Becker A."/>
            <person name="Gohl D.M."/>
            <person name="Silverstein K.A.T."/>
            <person name="Koren S."/>
            <person name="Bechman K.B."/>
            <person name="Herman A."/>
            <person name="Abrahante J.E."/>
            <person name="Garbe J."/>
        </authorList>
    </citation>
    <scope>NUCLEOTIDE SEQUENCE</scope>
    <source>
        <strain evidence="1">Duluth1</strain>
        <tissue evidence="1">Whole animal</tissue>
    </source>
</reference>
<dbReference type="InterPro" id="IPR051077">
    <property type="entry name" value="Ca-dependent_lectin"/>
</dbReference>
<organism evidence="1 2">
    <name type="scientific">Dreissena polymorpha</name>
    <name type="common">Zebra mussel</name>
    <name type="synonym">Mytilus polymorpha</name>
    <dbReference type="NCBI Taxonomy" id="45954"/>
    <lineage>
        <taxon>Eukaryota</taxon>
        <taxon>Metazoa</taxon>
        <taxon>Spiralia</taxon>
        <taxon>Lophotrochozoa</taxon>
        <taxon>Mollusca</taxon>
        <taxon>Bivalvia</taxon>
        <taxon>Autobranchia</taxon>
        <taxon>Heteroconchia</taxon>
        <taxon>Euheterodonta</taxon>
        <taxon>Imparidentia</taxon>
        <taxon>Neoheterodontei</taxon>
        <taxon>Myida</taxon>
        <taxon>Dreissenoidea</taxon>
        <taxon>Dreissenidae</taxon>
        <taxon>Dreissena</taxon>
    </lineage>
</organism>
<evidence type="ECO:0000313" key="1">
    <source>
        <dbReference type="EMBL" id="KAH3854077.1"/>
    </source>
</evidence>
<dbReference type="GO" id="GO:0005615">
    <property type="term" value="C:extracellular space"/>
    <property type="evidence" value="ECO:0007669"/>
    <property type="project" value="TreeGrafter"/>
</dbReference>
<keyword evidence="2" id="KW-1185">Reference proteome</keyword>
<dbReference type="PANTHER" id="PTHR24024:SF18">
    <property type="entry name" value="SHORT-CHAIN COLLAGEN C4-LIKE"/>
    <property type="match status" value="1"/>
</dbReference>
<reference evidence="1" key="1">
    <citation type="journal article" date="2019" name="bioRxiv">
        <title>The Genome of the Zebra Mussel, Dreissena polymorpha: A Resource for Invasive Species Research.</title>
        <authorList>
            <person name="McCartney M.A."/>
            <person name="Auch B."/>
            <person name="Kono T."/>
            <person name="Mallez S."/>
            <person name="Zhang Y."/>
            <person name="Obille A."/>
            <person name="Becker A."/>
            <person name="Abrahante J.E."/>
            <person name="Garbe J."/>
            <person name="Badalamenti J.P."/>
            <person name="Herman A."/>
            <person name="Mangelson H."/>
            <person name="Liachko I."/>
            <person name="Sullivan S."/>
            <person name="Sone E.D."/>
            <person name="Koren S."/>
            <person name="Silverstein K.A.T."/>
            <person name="Beckman K.B."/>
            <person name="Gohl D.M."/>
        </authorList>
    </citation>
    <scope>NUCLEOTIDE SEQUENCE</scope>
    <source>
        <strain evidence="1">Duluth1</strain>
        <tissue evidence="1">Whole animal</tissue>
    </source>
</reference>
<comment type="caution">
    <text evidence="1">The sequence shown here is derived from an EMBL/GenBank/DDBJ whole genome shotgun (WGS) entry which is preliminary data.</text>
</comment>
<dbReference type="EMBL" id="JAIWYP010000003">
    <property type="protein sequence ID" value="KAH3854077.1"/>
    <property type="molecule type" value="Genomic_DNA"/>
</dbReference>
<name>A0A9D4L8P1_DREPO</name>
<proteinExistence type="predicted"/>
<feature type="non-terminal residue" evidence="1">
    <location>
        <position position="80"/>
    </location>
</feature>
<accession>A0A9D4L8P1</accession>
<dbReference type="AlphaFoldDB" id="A0A9D4L8P1"/>
<dbReference type="Proteomes" id="UP000828390">
    <property type="component" value="Unassembled WGS sequence"/>
</dbReference>
<sequence length="80" mass="8723">YQTHGAPALSSLADHEVPCAVCFTNASTTIMIPAKKTCYNGWKLEYRGFLMIGRDSHPNNKQYACADKDAEGAQGSTVNR</sequence>
<dbReference type="PANTHER" id="PTHR24024">
    <property type="entry name" value="PULMONARY SURFACTANT-ASSOCIATED PROTEIN A"/>
    <property type="match status" value="1"/>
</dbReference>
<evidence type="ECO:0000313" key="2">
    <source>
        <dbReference type="Proteomes" id="UP000828390"/>
    </source>
</evidence>
<protein>
    <submittedName>
        <fullName evidence="1">Uncharacterized protein</fullName>
    </submittedName>
</protein>